<dbReference type="Proteomes" id="UP000467193">
    <property type="component" value="Chromosome"/>
</dbReference>
<dbReference type="EMBL" id="AP022588">
    <property type="protein sequence ID" value="BBY28908.1"/>
    <property type="molecule type" value="Genomic_DNA"/>
</dbReference>
<evidence type="ECO:0000313" key="2">
    <source>
        <dbReference type="EMBL" id="BBY28908.1"/>
    </source>
</evidence>
<name>A0A7I7QR88_9MYCO</name>
<protein>
    <submittedName>
        <fullName evidence="2">Uncharacterized protein</fullName>
    </submittedName>
</protein>
<evidence type="ECO:0000313" key="3">
    <source>
        <dbReference type="Proteomes" id="UP000467193"/>
    </source>
</evidence>
<evidence type="ECO:0000256" key="1">
    <source>
        <dbReference type="SAM" id="MobiDB-lite"/>
    </source>
</evidence>
<keyword evidence="3" id="KW-1185">Reference proteome</keyword>
<sequence>MHAEHEVSAREQALAAAVRMAVGAFSPPPHLEVPAPSASGEPLDRPVASVVTRPSRPWT</sequence>
<accession>A0A7I7QR88</accession>
<gene>
    <name evidence="2" type="ORF">MSEDJ_30040</name>
</gene>
<reference evidence="2 3" key="1">
    <citation type="journal article" date="2019" name="Emerg. Microbes Infect.">
        <title>Comprehensive subspecies identification of 175 nontuberculous mycobacteria species based on 7547 genomic profiles.</title>
        <authorList>
            <person name="Matsumoto Y."/>
            <person name="Kinjo T."/>
            <person name="Motooka D."/>
            <person name="Nabeya D."/>
            <person name="Jung N."/>
            <person name="Uechi K."/>
            <person name="Horii T."/>
            <person name="Iida T."/>
            <person name="Fujita J."/>
            <person name="Nakamura S."/>
        </authorList>
    </citation>
    <scope>NUCLEOTIDE SEQUENCE [LARGE SCALE GENOMIC DNA]</scope>
    <source>
        <strain evidence="2 3">JCM 17899</strain>
    </source>
</reference>
<dbReference type="KEGG" id="msei:MSEDJ_30040"/>
<feature type="region of interest" description="Disordered" evidence="1">
    <location>
        <begin position="26"/>
        <end position="59"/>
    </location>
</feature>
<organism evidence="2 3">
    <name type="scientific">Mycolicibacterium sediminis</name>
    <dbReference type="NCBI Taxonomy" id="1286180"/>
    <lineage>
        <taxon>Bacteria</taxon>
        <taxon>Bacillati</taxon>
        <taxon>Actinomycetota</taxon>
        <taxon>Actinomycetes</taxon>
        <taxon>Mycobacteriales</taxon>
        <taxon>Mycobacteriaceae</taxon>
        <taxon>Mycolicibacterium</taxon>
    </lineage>
</organism>
<proteinExistence type="predicted"/>
<dbReference type="AlphaFoldDB" id="A0A7I7QR88"/>